<dbReference type="GO" id="GO:0051213">
    <property type="term" value="F:dioxygenase activity"/>
    <property type="evidence" value="ECO:0007669"/>
    <property type="project" value="UniProtKB-KW"/>
</dbReference>
<dbReference type="InterPro" id="IPR027443">
    <property type="entry name" value="IPNS-like_sf"/>
</dbReference>
<sequence length="367" mass="41031">MKEISPCVQAEADYARELEQFLDTKAGVKGLVDAGVDKIPRIFIQHEEKQRKSSSETNPAVGLKFPIIDLKGLENGQRVDVVNKIREAAQTWGFFQVINHGVPVSLMDKMLATVRQFHEQPKEAKKEWYSLDAASRVRYFSNGYFSASMAAHWRDTIAFSQAEQLGNEQIPPIFRDVLTEYMKSIMNLKETISELLSEALGVSPDFLARAECIESASVTCNYYPACPEPDLTLGVSSHTDPDFLTLLLQDNIGGLQVRHQNKWVDVPPLHGALIANLGDLMQLMANNKFISVEHRVLAGRIGPRLSVAAFFYPIAADILKPYGPIKELQSEENPPIYRETTLAEYMAYYKSKGLDGTSALPHFKLAP</sequence>
<keyword evidence="3 6" id="KW-0479">Metal-binding</keyword>
<dbReference type="InterPro" id="IPR005123">
    <property type="entry name" value="Oxoglu/Fe-dep_dioxygenase_dom"/>
</dbReference>
<dbReference type="AlphaFoldDB" id="A0A1R3KQD6"/>
<name>A0A1R3KQD6_9ROSI</name>
<evidence type="ECO:0000256" key="1">
    <source>
        <dbReference type="ARBA" id="ARBA00001962"/>
    </source>
</evidence>
<dbReference type="EMBL" id="AWUE01012378">
    <property type="protein sequence ID" value="OMP09306.1"/>
    <property type="molecule type" value="Genomic_DNA"/>
</dbReference>
<gene>
    <name evidence="8" type="ORF">COLO4_05608</name>
</gene>
<keyword evidence="5 6" id="KW-0408">Iron</keyword>
<evidence type="ECO:0000256" key="2">
    <source>
        <dbReference type="ARBA" id="ARBA00008056"/>
    </source>
</evidence>
<protein>
    <submittedName>
        <fullName evidence="8">Oxoglutarate/iron-dependent dioxygenase</fullName>
    </submittedName>
</protein>
<evidence type="ECO:0000256" key="4">
    <source>
        <dbReference type="ARBA" id="ARBA00023002"/>
    </source>
</evidence>
<dbReference type="GO" id="GO:0046872">
    <property type="term" value="F:metal ion binding"/>
    <property type="evidence" value="ECO:0007669"/>
    <property type="project" value="UniProtKB-KW"/>
</dbReference>
<accession>A0A1R3KQD6</accession>
<dbReference type="InterPro" id="IPR044861">
    <property type="entry name" value="IPNS-like_FE2OG_OXY"/>
</dbReference>
<dbReference type="PANTHER" id="PTHR10209">
    <property type="entry name" value="OXIDOREDUCTASE, 2OG-FE II OXYGENASE FAMILY PROTEIN"/>
    <property type="match status" value="1"/>
</dbReference>
<dbReference type="PROSITE" id="PS51471">
    <property type="entry name" value="FE2OG_OXY"/>
    <property type="match status" value="1"/>
</dbReference>
<dbReference type="InterPro" id="IPR026992">
    <property type="entry name" value="DIOX_N"/>
</dbReference>
<feature type="domain" description="Fe2OG dioxygenase" evidence="7">
    <location>
        <begin position="212"/>
        <end position="313"/>
    </location>
</feature>
<dbReference type="Proteomes" id="UP000187203">
    <property type="component" value="Unassembled WGS sequence"/>
</dbReference>
<keyword evidence="9" id="KW-1185">Reference proteome</keyword>
<evidence type="ECO:0000256" key="6">
    <source>
        <dbReference type="RuleBase" id="RU003682"/>
    </source>
</evidence>
<evidence type="ECO:0000256" key="5">
    <source>
        <dbReference type="ARBA" id="ARBA00023004"/>
    </source>
</evidence>
<dbReference type="FunFam" id="2.60.120.330:FF:000005">
    <property type="entry name" value="1-aminocyclopropane-1-carboxylate oxidase homolog 1"/>
    <property type="match status" value="1"/>
</dbReference>
<evidence type="ECO:0000256" key="3">
    <source>
        <dbReference type="ARBA" id="ARBA00022723"/>
    </source>
</evidence>
<dbReference type="STRING" id="93759.A0A1R3KQD6"/>
<dbReference type="OrthoDB" id="288590at2759"/>
<evidence type="ECO:0000259" key="7">
    <source>
        <dbReference type="PROSITE" id="PS51471"/>
    </source>
</evidence>
<dbReference type="Pfam" id="PF14226">
    <property type="entry name" value="DIOX_N"/>
    <property type="match status" value="1"/>
</dbReference>
<dbReference type="Pfam" id="PF03171">
    <property type="entry name" value="2OG-FeII_Oxy"/>
    <property type="match status" value="1"/>
</dbReference>
<dbReference type="PANTHER" id="PTHR10209:SF714">
    <property type="entry name" value="1-AMINOCYCLOPROPANE-1-CARBOXYLATE OXIDASE HOMOLOG 11-RELATED"/>
    <property type="match status" value="1"/>
</dbReference>
<comment type="caution">
    <text evidence="8">The sequence shown here is derived from an EMBL/GenBank/DDBJ whole genome shotgun (WGS) entry which is preliminary data.</text>
</comment>
<dbReference type="SUPFAM" id="SSF51197">
    <property type="entry name" value="Clavaminate synthase-like"/>
    <property type="match status" value="1"/>
</dbReference>
<comment type="similarity">
    <text evidence="2 6">Belongs to the iron/ascorbate-dependent oxidoreductase family.</text>
</comment>
<dbReference type="Gene3D" id="2.60.120.330">
    <property type="entry name" value="B-lactam Antibiotic, Isopenicillin N Synthase, Chain"/>
    <property type="match status" value="1"/>
</dbReference>
<proteinExistence type="inferred from homology"/>
<organism evidence="8 9">
    <name type="scientific">Corchorus olitorius</name>
    <dbReference type="NCBI Taxonomy" id="93759"/>
    <lineage>
        <taxon>Eukaryota</taxon>
        <taxon>Viridiplantae</taxon>
        <taxon>Streptophyta</taxon>
        <taxon>Embryophyta</taxon>
        <taxon>Tracheophyta</taxon>
        <taxon>Spermatophyta</taxon>
        <taxon>Magnoliopsida</taxon>
        <taxon>eudicotyledons</taxon>
        <taxon>Gunneridae</taxon>
        <taxon>Pentapetalae</taxon>
        <taxon>rosids</taxon>
        <taxon>malvids</taxon>
        <taxon>Malvales</taxon>
        <taxon>Malvaceae</taxon>
        <taxon>Grewioideae</taxon>
        <taxon>Apeibeae</taxon>
        <taxon>Corchorus</taxon>
    </lineage>
</organism>
<keyword evidence="4 6" id="KW-0560">Oxidoreductase</keyword>
<reference evidence="9" key="1">
    <citation type="submission" date="2013-09" db="EMBL/GenBank/DDBJ databases">
        <title>Corchorus olitorius genome sequencing.</title>
        <authorList>
            <person name="Alam M."/>
            <person name="Haque M.S."/>
            <person name="Islam M.S."/>
            <person name="Emdad E.M."/>
            <person name="Islam M.M."/>
            <person name="Ahmed B."/>
            <person name="Halim A."/>
            <person name="Hossen Q.M.M."/>
            <person name="Hossain M.Z."/>
            <person name="Ahmed R."/>
            <person name="Khan M.M."/>
            <person name="Islam R."/>
            <person name="Rashid M.M."/>
            <person name="Khan S.A."/>
            <person name="Rahman M.S."/>
            <person name="Alam M."/>
            <person name="Yahiya A.S."/>
            <person name="Khan M.S."/>
            <person name="Azam M.S."/>
            <person name="Haque T."/>
            <person name="Lashkar M.Z.H."/>
            <person name="Akhand A.I."/>
            <person name="Morshed G."/>
            <person name="Roy S."/>
            <person name="Uddin K.S."/>
            <person name="Rabeya T."/>
            <person name="Hossain A.S."/>
            <person name="Chowdhury A."/>
            <person name="Snigdha A.R."/>
            <person name="Mortoza M.S."/>
            <person name="Matin S.A."/>
            <person name="Hoque S.M.E."/>
            <person name="Islam M.K."/>
            <person name="Roy D.K."/>
            <person name="Haider R."/>
            <person name="Moosa M.M."/>
            <person name="Elias S.M."/>
            <person name="Hasan A.M."/>
            <person name="Jahan S."/>
            <person name="Shafiuddin M."/>
            <person name="Mahmood N."/>
            <person name="Shommy N.S."/>
        </authorList>
    </citation>
    <scope>NUCLEOTIDE SEQUENCE [LARGE SCALE GENOMIC DNA]</scope>
    <source>
        <strain evidence="9">cv. O-4</strain>
    </source>
</reference>
<evidence type="ECO:0000313" key="9">
    <source>
        <dbReference type="Proteomes" id="UP000187203"/>
    </source>
</evidence>
<comment type="cofactor">
    <cofactor evidence="1">
        <name>Fe cation</name>
        <dbReference type="ChEBI" id="CHEBI:24875"/>
    </cofactor>
</comment>
<evidence type="ECO:0000313" key="8">
    <source>
        <dbReference type="EMBL" id="OMP09306.1"/>
    </source>
</evidence>
<keyword evidence="8" id="KW-0223">Dioxygenase</keyword>